<dbReference type="EMBL" id="WTPX01000012">
    <property type="protein sequence ID" value="NNJ24612.1"/>
    <property type="molecule type" value="Genomic_DNA"/>
</dbReference>
<dbReference type="PROSITE" id="PS00571">
    <property type="entry name" value="AMIDASES"/>
    <property type="match status" value="1"/>
</dbReference>
<comment type="similarity">
    <text evidence="1 10">Belongs to the amidase family. GatA subfamily.</text>
</comment>
<name>A0ABX1V923_9PLAN</name>
<dbReference type="Pfam" id="PF01425">
    <property type="entry name" value="Amidase"/>
    <property type="match status" value="1"/>
</dbReference>
<keyword evidence="6 10" id="KW-0547">Nucleotide-binding</keyword>
<comment type="subunit">
    <text evidence="2 10">Heterotrimer of A, B and C subunits.</text>
</comment>
<protein>
    <recommendedName>
        <fullName evidence="4 10">Glutamyl-tRNA(Gln) amidotransferase subunit A</fullName>
        <shortName evidence="10">Glu-ADT subunit A</shortName>
        <ecNumber evidence="3 10">6.3.5.7</ecNumber>
    </recommendedName>
</protein>
<dbReference type="InterPro" id="IPR023631">
    <property type="entry name" value="Amidase_dom"/>
</dbReference>
<feature type="active site" description="Acyl-ester intermediate" evidence="10">
    <location>
        <position position="185"/>
    </location>
</feature>
<evidence type="ECO:0000256" key="3">
    <source>
        <dbReference type="ARBA" id="ARBA00012739"/>
    </source>
</evidence>
<dbReference type="InterPro" id="IPR036928">
    <property type="entry name" value="AS_sf"/>
</dbReference>
<comment type="caution">
    <text evidence="13">The sequence shown here is derived from an EMBL/GenBank/DDBJ whole genome shotgun (WGS) entry which is preliminary data.</text>
</comment>
<evidence type="ECO:0000256" key="5">
    <source>
        <dbReference type="ARBA" id="ARBA00022598"/>
    </source>
</evidence>
<evidence type="ECO:0000256" key="2">
    <source>
        <dbReference type="ARBA" id="ARBA00011123"/>
    </source>
</evidence>
<feature type="domain" description="Amidase" evidence="12">
    <location>
        <begin position="35"/>
        <end position="473"/>
    </location>
</feature>
<dbReference type="Gene3D" id="3.90.1300.10">
    <property type="entry name" value="Amidase signature (AS) domain"/>
    <property type="match status" value="1"/>
</dbReference>
<keyword evidence="14" id="KW-1185">Reference proteome</keyword>
<dbReference type="HAMAP" id="MF_00120">
    <property type="entry name" value="GatA"/>
    <property type="match status" value="1"/>
</dbReference>
<comment type="function">
    <text evidence="10">Allows the formation of correctly charged Gln-tRNA(Gln) through the transamidation of misacylated Glu-tRNA(Gln) in organisms which lack glutaminyl-tRNA synthetase. The reaction takes place in the presence of glutamine and ATP through an activated gamma-phospho-Glu-tRNA(Gln).</text>
</comment>
<organism evidence="13 14">
    <name type="scientific">Alienimonas chondri</name>
    <dbReference type="NCBI Taxonomy" id="2681879"/>
    <lineage>
        <taxon>Bacteria</taxon>
        <taxon>Pseudomonadati</taxon>
        <taxon>Planctomycetota</taxon>
        <taxon>Planctomycetia</taxon>
        <taxon>Planctomycetales</taxon>
        <taxon>Planctomycetaceae</taxon>
        <taxon>Alienimonas</taxon>
    </lineage>
</organism>
<accession>A0ABX1V923</accession>
<dbReference type="InterPro" id="IPR020556">
    <property type="entry name" value="Amidase_CS"/>
</dbReference>
<dbReference type="PANTHER" id="PTHR11895">
    <property type="entry name" value="TRANSAMIDASE"/>
    <property type="match status" value="1"/>
</dbReference>
<feature type="region of interest" description="Disordered" evidence="11">
    <location>
        <begin position="137"/>
        <end position="164"/>
    </location>
</feature>
<dbReference type="NCBIfam" id="TIGR00132">
    <property type="entry name" value="gatA"/>
    <property type="match status" value="1"/>
</dbReference>
<evidence type="ECO:0000256" key="6">
    <source>
        <dbReference type="ARBA" id="ARBA00022741"/>
    </source>
</evidence>
<evidence type="ECO:0000256" key="7">
    <source>
        <dbReference type="ARBA" id="ARBA00022840"/>
    </source>
</evidence>
<dbReference type="InterPro" id="IPR000120">
    <property type="entry name" value="Amidase"/>
</dbReference>
<evidence type="ECO:0000259" key="12">
    <source>
        <dbReference type="Pfam" id="PF01425"/>
    </source>
</evidence>
<evidence type="ECO:0000256" key="11">
    <source>
        <dbReference type="SAM" id="MobiDB-lite"/>
    </source>
</evidence>
<evidence type="ECO:0000256" key="9">
    <source>
        <dbReference type="ARBA" id="ARBA00047407"/>
    </source>
</evidence>
<dbReference type="InterPro" id="IPR004412">
    <property type="entry name" value="GatA"/>
</dbReference>
<dbReference type="GO" id="GO:0050567">
    <property type="term" value="F:glutaminyl-tRNA synthase (glutamine-hydrolyzing) activity"/>
    <property type="evidence" value="ECO:0007669"/>
    <property type="project" value="UniProtKB-EC"/>
</dbReference>
<dbReference type="EC" id="6.3.5.7" evidence="3 10"/>
<sequence length="500" mass="52811">MTTPLPPDPASSYPTAAELSSEIRSGRLTAVAAAQASAERIAALDGTVRAFLHTDAERSAAWAADADRRIAEGSQSDLAGIPVAIKDNLCIEGEPCTCASRMLENFRPPYTATAVRRLLDAGAVPIGRTNLDEFAMGSSTENSVAGPTRNPWDPVRAPGGSSGGSAAAVAAGMAPIALGSDTGGSIRQPAAFCGVVGLKPTYGRVSRYGLVAFASSLDQIGPFARTVRGAATVLQTIAGHDPLDSTSLSDPVPDYLTDLDEPLAGLRVGVVADHFDVGLDKEVADAVQGAIETYRSLGAEVVNVTLPHSKYSVATYYLIAPSEASSNLARYDGVHYGHRAKKFGSLEELYERSRGEGFGNEVKRRIMLGTYALSSGYYDAFYLKAMKVRRLIQQDYDAAFEQCDVIASPVTPTTAFAIGELADDPLAMYLSDVYTISANLAGIPALSLPCGFSKGLPIGLQLLGPALSEPKLLRAARMYEFTTDWHTRVPPLQDQTGVTP</sequence>
<evidence type="ECO:0000256" key="1">
    <source>
        <dbReference type="ARBA" id="ARBA00008069"/>
    </source>
</evidence>
<keyword evidence="7 10" id="KW-0067">ATP-binding</keyword>
<feature type="active site" description="Charge relay system" evidence="10">
    <location>
        <position position="86"/>
    </location>
</feature>
<dbReference type="PANTHER" id="PTHR11895:SF151">
    <property type="entry name" value="GLUTAMYL-TRNA(GLN) AMIDOTRANSFERASE SUBUNIT A"/>
    <property type="match status" value="1"/>
</dbReference>
<keyword evidence="5 10" id="KW-0436">Ligase</keyword>
<proteinExistence type="inferred from homology"/>
<evidence type="ECO:0000313" key="13">
    <source>
        <dbReference type="EMBL" id="NNJ24612.1"/>
    </source>
</evidence>
<evidence type="ECO:0000256" key="10">
    <source>
        <dbReference type="HAMAP-Rule" id="MF_00120"/>
    </source>
</evidence>
<evidence type="ECO:0000256" key="8">
    <source>
        <dbReference type="ARBA" id="ARBA00022917"/>
    </source>
</evidence>
<reference evidence="13 14" key="1">
    <citation type="journal article" date="2020" name="Syst. Appl. Microbiol.">
        <title>Alienimonas chondri sp. nov., a novel planctomycete isolated from the biofilm of the red alga Chondrus crispus.</title>
        <authorList>
            <person name="Vitorino I."/>
            <person name="Albuquerque L."/>
            <person name="Wiegand S."/>
            <person name="Kallscheuer N."/>
            <person name="da Costa M.S."/>
            <person name="Lobo-da-Cunha A."/>
            <person name="Jogler C."/>
            <person name="Lage O.M."/>
        </authorList>
    </citation>
    <scope>NUCLEOTIDE SEQUENCE [LARGE SCALE GENOMIC DNA]</scope>
    <source>
        <strain evidence="13 14">LzC2</strain>
    </source>
</reference>
<evidence type="ECO:0000256" key="4">
    <source>
        <dbReference type="ARBA" id="ARBA00014428"/>
    </source>
</evidence>
<gene>
    <name evidence="10 13" type="primary">gatA</name>
    <name evidence="13" type="ORF">LzC2_06700</name>
</gene>
<evidence type="ECO:0000313" key="14">
    <source>
        <dbReference type="Proteomes" id="UP000609651"/>
    </source>
</evidence>
<dbReference type="SUPFAM" id="SSF75304">
    <property type="entry name" value="Amidase signature (AS) enzymes"/>
    <property type="match status" value="1"/>
</dbReference>
<comment type="catalytic activity">
    <reaction evidence="9 10">
        <text>L-glutamyl-tRNA(Gln) + L-glutamine + ATP + H2O = L-glutaminyl-tRNA(Gln) + L-glutamate + ADP + phosphate + H(+)</text>
        <dbReference type="Rhea" id="RHEA:17521"/>
        <dbReference type="Rhea" id="RHEA-COMP:9681"/>
        <dbReference type="Rhea" id="RHEA-COMP:9684"/>
        <dbReference type="ChEBI" id="CHEBI:15377"/>
        <dbReference type="ChEBI" id="CHEBI:15378"/>
        <dbReference type="ChEBI" id="CHEBI:29985"/>
        <dbReference type="ChEBI" id="CHEBI:30616"/>
        <dbReference type="ChEBI" id="CHEBI:43474"/>
        <dbReference type="ChEBI" id="CHEBI:58359"/>
        <dbReference type="ChEBI" id="CHEBI:78520"/>
        <dbReference type="ChEBI" id="CHEBI:78521"/>
        <dbReference type="ChEBI" id="CHEBI:456216"/>
        <dbReference type="EC" id="6.3.5.7"/>
    </reaction>
</comment>
<keyword evidence="8 10" id="KW-0648">Protein biosynthesis</keyword>
<dbReference type="Proteomes" id="UP000609651">
    <property type="component" value="Unassembled WGS sequence"/>
</dbReference>
<feature type="active site" description="Charge relay system" evidence="10">
    <location>
        <position position="161"/>
    </location>
</feature>